<dbReference type="AlphaFoldDB" id="A0A7W6CLH2"/>
<dbReference type="PRINTS" id="PR00118">
    <property type="entry name" value="BLACTAMASEA"/>
</dbReference>
<dbReference type="EMBL" id="JACIDX010000007">
    <property type="protein sequence ID" value="MBB3955161.1"/>
    <property type="molecule type" value="Genomic_DNA"/>
</dbReference>
<evidence type="ECO:0000313" key="5">
    <source>
        <dbReference type="EMBL" id="MBB3955161.1"/>
    </source>
</evidence>
<dbReference type="SUPFAM" id="SSF56601">
    <property type="entry name" value="beta-lactamase/transpeptidase-like"/>
    <property type="match status" value="1"/>
</dbReference>
<name>A0A7W6CLH2_9SPHN</name>
<dbReference type="EC" id="3.5.2.6" evidence="3"/>
<gene>
    <name evidence="5" type="ORF">GGR38_002113</name>
</gene>
<reference evidence="5 6" key="1">
    <citation type="submission" date="2020-08" db="EMBL/GenBank/DDBJ databases">
        <title>Genomic Encyclopedia of Type Strains, Phase IV (KMG-IV): sequencing the most valuable type-strain genomes for metagenomic binning, comparative biology and taxonomic classification.</title>
        <authorList>
            <person name="Goeker M."/>
        </authorList>
    </citation>
    <scope>NUCLEOTIDE SEQUENCE [LARGE SCALE GENOMIC DNA]</scope>
    <source>
        <strain evidence="5 6">DSM 27057</strain>
    </source>
</reference>
<evidence type="ECO:0000256" key="3">
    <source>
        <dbReference type="ARBA" id="ARBA00012865"/>
    </source>
</evidence>
<dbReference type="NCBIfam" id="NF033103">
    <property type="entry name" value="bla_class_A"/>
    <property type="match status" value="1"/>
</dbReference>
<dbReference type="Gene3D" id="3.40.710.10">
    <property type="entry name" value="DD-peptidase/beta-lactamase superfamily"/>
    <property type="match status" value="1"/>
</dbReference>
<comment type="caution">
    <text evidence="5">The sequence shown here is derived from an EMBL/GenBank/DDBJ whole genome shotgun (WGS) entry which is preliminary data.</text>
</comment>
<dbReference type="GO" id="GO:0046677">
    <property type="term" value="P:response to antibiotic"/>
    <property type="evidence" value="ECO:0007669"/>
    <property type="project" value="InterPro"/>
</dbReference>
<dbReference type="InterPro" id="IPR012338">
    <property type="entry name" value="Beta-lactam/transpept-like"/>
</dbReference>
<evidence type="ECO:0000313" key="6">
    <source>
        <dbReference type="Proteomes" id="UP000548867"/>
    </source>
</evidence>
<comment type="similarity">
    <text evidence="2">Belongs to the class-A beta-lactamase family.</text>
</comment>
<dbReference type="PANTHER" id="PTHR35333">
    <property type="entry name" value="BETA-LACTAMASE"/>
    <property type="match status" value="1"/>
</dbReference>
<accession>A0A7W6CLH2</accession>
<dbReference type="InterPro" id="IPR000871">
    <property type="entry name" value="Beta-lactam_class-A"/>
</dbReference>
<evidence type="ECO:0000256" key="1">
    <source>
        <dbReference type="ARBA" id="ARBA00001526"/>
    </source>
</evidence>
<feature type="domain" description="Beta-lactamase class A catalytic" evidence="4">
    <location>
        <begin position="13"/>
        <end position="223"/>
    </location>
</feature>
<dbReference type="InterPro" id="IPR045155">
    <property type="entry name" value="Beta-lactam_cat"/>
</dbReference>
<dbReference type="GO" id="GO:0030655">
    <property type="term" value="P:beta-lactam antibiotic catabolic process"/>
    <property type="evidence" value="ECO:0007669"/>
    <property type="project" value="InterPro"/>
</dbReference>
<keyword evidence="6" id="KW-1185">Reference proteome</keyword>
<proteinExistence type="inferred from homology"/>
<protein>
    <recommendedName>
        <fullName evidence="3">beta-lactamase</fullName>
        <ecNumber evidence="3">3.5.2.6</ecNumber>
    </recommendedName>
</protein>
<evidence type="ECO:0000259" key="4">
    <source>
        <dbReference type="Pfam" id="PF13354"/>
    </source>
</evidence>
<sequence length="257" mass="28005">MWSRSVSDDYDWICGHRGDERFAFCSSFKLSLAALVLHGADKGEWRLDERIAYAQADLLPNSPVTQAHLGQGAMAMVALAEAAQKFSDNVATNLLLRRMGGFDRLNQFWWSMGDTASRLDDYETGLNRVPLGSVRNTTTPQAMALNLLKLFHQGALSPANAATLKGWMHDTTTGAKRLRAGLPADWWAGDKTGTGLPSDIRGTYVDLAWVEPPKLPPFAIAAFYQPPAPTPDGDSHAEEVLAQVGRIVAQAIVLQGK</sequence>
<evidence type="ECO:0000256" key="2">
    <source>
        <dbReference type="ARBA" id="ARBA00009009"/>
    </source>
</evidence>
<dbReference type="Pfam" id="PF13354">
    <property type="entry name" value="Beta-lactamase2"/>
    <property type="match status" value="1"/>
</dbReference>
<organism evidence="5 6">
    <name type="scientific">Novosphingobium sediminicola</name>
    <dbReference type="NCBI Taxonomy" id="563162"/>
    <lineage>
        <taxon>Bacteria</taxon>
        <taxon>Pseudomonadati</taxon>
        <taxon>Pseudomonadota</taxon>
        <taxon>Alphaproteobacteria</taxon>
        <taxon>Sphingomonadales</taxon>
        <taxon>Sphingomonadaceae</taxon>
        <taxon>Novosphingobium</taxon>
    </lineage>
</organism>
<dbReference type="PANTHER" id="PTHR35333:SF3">
    <property type="entry name" value="BETA-LACTAMASE-TYPE TRANSPEPTIDASE FOLD CONTAINING PROTEIN"/>
    <property type="match status" value="1"/>
</dbReference>
<comment type="catalytic activity">
    <reaction evidence="1">
        <text>a beta-lactam + H2O = a substituted beta-amino acid</text>
        <dbReference type="Rhea" id="RHEA:20401"/>
        <dbReference type="ChEBI" id="CHEBI:15377"/>
        <dbReference type="ChEBI" id="CHEBI:35627"/>
        <dbReference type="ChEBI" id="CHEBI:140347"/>
        <dbReference type="EC" id="3.5.2.6"/>
    </reaction>
</comment>
<keyword evidence="5" id="KW-0378">Hydrolase</keyword>
<dbReference type="Proteomes" id="UP000548867">
    <property type="component" value="Unassembled WGS sequence"/>
</dbReference>
<dbReference type="GO" id="GO:0008800">
    <property type="term" value="F:beta-lactamase activity"/>
    <property type="evidence" value="ECO:0007669"/>
    <property type="project" value="UniProtKB-EC"/>
</dbReference>